<keyword evidence="5" id="KW-1185">Reference proteome</keyword>
<accession>A0A0H4VYP6</accession>
<dbReference type="CDD" id="cd04301">
    <property type="entry name" value="NAT_SF"/>
    <property type="match status" value="1"/>
</dbReference>
<protein>
    <submittedName>
        <fullName evidence="4">Transcriptional regulator, MarR family protein</fullName>
    </submittedName>
</protein>
<dbReference type="Gene3D" id="3.40.630.30">
    <property type="match status" value="1"/>
</dbReference>
<feature type="domain" description="N-acetyltransferase" evidence="3">
    <location>
        <begin position="1"/>
        <end position="154"/>
    </location>
</feature>
<dbReference type="PROSITE" id="PS51186">
    <property type="entry name" value="GNAT"/>
    <property type="match status" value="1"/>
</dbReference>
<dbReference type="STRING" id="1648404.CP97_09980"/>
<evidence type="ECO:0000259" key="3">
    <source>
        <dbReference type="PROSITE" id="PS51186"/>
    </source>
</evidence>
<dbReference type="AlphaFoldDB" id="A0A0H4VYP6"/>
<dbReference type="GO" id="GO:0016747">
    <property type="term" value="F:acyltransferase activity, transferring groups other than amino-acyl groups"/>
    <property type="evidence" value="ECO:0007669"/>
    <property type="project" value="InterPro"/>
</dbReference>
<dbReference type="PANTHER" id="PTHR43877:SF2">
    <property type="entry name" value="AMINOALKYLPHOSPHONATE N-ACETYLTRANSFERASE-RELATED"/>
    <property type="match status" value="1"/>
</dbReference>
<keyword evidence="2" id="KW-0012">Acyltransferase</keyword>
<dbReference type="InterPro" id="IPR050832">
    <property type="entry name" value="Bact_Acetyltransf"/>
</dbReference>
<dbReference type="SUPFAM" id="SSF55729">
    <property type="entry name" value="Acyl-CoA N-acyltransferases (Nat)"/>
    <property type="match status" value="1"/>
</dbReference>
<dbReference type="KEGG" id="ery:CP97_09980"/>
<dbReference type="Proteomes" id="UP000059113">
    <property type="component" value="Chromosome"/>
</dbReference>
<dbReference type="Pfam" id="PF00583">
    <property type="entry name" value="Acetyltransf_1"/>
    <property type="match status" value="1"/>
</dbReference>
<gene>
    <name evidence="4" type="ORF">CP97_09980</name>
</gene>
<evidence type="ECO:0000313" key="4">
    <source>
        <dbReference type="EMBL" id="AKQ42278.2"/>
    </source>
</evidence>
<name>A0A0H4VYP6_9SPHN</name>
<dbReference type="EMBL" id="CP011310">
    <property type="protein sequence ID" value="AKQ42278.2"/>
    <property type="molecule type" value="Genomic_DNA"/>
</dbReference>
<dbReference type="InterPro" id="IPR000182">
    <property type="entry name" value="GNAT_dom"/>
</dbReference>
<dbReference type="InterPro" id="IPR016181">
    <property type="entry name" value="Acyl_CoA_acyltransferase"/>
</dbReference>
<evidence type="ECO:0000313" key="5">
    <source>
        <dbReference type="Proteomes" id="UP000059113"/>
    </source>
</evidence>
<evidence type="ECO:0000256" key="1">
    <source>
        <dbReference type="ARBA" id="ARBA00022679"/>
    </source>
</evidence>
<reference evidence="4 5" key="1">
    <citation type="journal article" date="2015" name="Int. J. Syst. Evol. Microbiol.">
        <title>Erythrobacter atlanticus sp. nov., a bacterium from ocean sediment able to degrade polycyclic aromatic hydrocarbons.</title>
        <authorList>
            <person name="Zhuang L."/>
            <person name="Liu Y."/>
            <person name="Wang L."/>
            <person name="Wang W."/>
            <person name="Shao Z."/>
        </authorList>
    </citation>
    <scope>NUCLEOTIDE SEQUENCE [LARGE SCALE GENOMIC DNA]</scope>
    <source>
        <strain evidence="5">s21-N3</strain>
    </source>
</reference>
<reference evidence="5" key="2">
    <citation type="submission" date="2015-04" db="EMBL/GenBank/DDBJ databases">
        <title>The complete genome sequence of Erythrobacter sp. s21-N3.</title>
        <authorList>
            <person name="Zhuang L."/>
            <person name="Liu Y."/>
            <person name="Shao Z."/>
        </authorList>
    </citation>
    <scope>NUCLEOTIDE SEQUENCE [LARGE SCALE GENOMIC DNA]</scope>
    <source>
        <strain evidence="5">s21-N3</strain>
    </source>
</reference>
<keyword evidence="1" id="KW-0808">Transferase</keyword>
<evidence type="ECO:0000256" key="2">
    <source>
        <dbReference type="ARBA" id="ARBA00023315"/>
    </source>
</evidence>
<organism evidence="4 5">
    <name type="scientific">Aurantiacibacter atlanticus</name>
    <dbReference type="NCBI Taxonomy" id="1648404"/>
    <lineage>
        <taxon>Bacteria</taxon>
        <taxon>Pseudomonadati</taxon>
        <taxon>Pseudomonadota</taxon>
        <taxon>Alphaproteobacteria</taxon>
        <taxon>Sphingomonadales</taxon>
        <taxon>Erythrobacteraceae</taxon>
        <taxon>Aurantiacibacter</taxon>
    </lineage>
</organism>
<proteinExistence type="predicted"/>
<sequence length="155" mass="16993">MNADTAAFADLNRRWIEQYFDLEDSDRAQLSDPQCAIIDQGGVIGIAEDSTSVIGCGALVLPHHNPDDGLRWIELIKLATDPAAQGKGVGGRLIDWLCADAAARGYDAVWLETNASLSSATRLYERKGFRPLSSAELWPTPYARCNLQMVRNLTD</sequence>
<dbReference type="PANTHER" id="PTHR43877">
    <property type="entry name" value="AMINOALKYLPHOSPHONATE N-ACETYLTRANSFERASE-RELATED-RELATED"/>
    <property type="match status" value="1"/>
</dbReference>